<dbReference type="Gene3D" id="3.40.50.300">
    <property type="entry name" value="P-loop containing nucleotide triphosphate hydrolases"/>
    <property type="match status" value="1"/>
</dbReference>
<proteinExistence type="predicted"/>
<dbReference type="PANTHER" id="PTHR43394:SF1">
    <property type="entry name" value="ATP-BINDING CASSETTE SUB-FAMILY B MEMBER 10, MITOCHONDRIAL"/>
    <property type="match status" value="1"/>
</dbReference>
<dbReference type="PROSITE" id="PS00211">
    <property type="entry name" value="ABC_TRANSPORTER_1"/>
    <property type="match status" value="1"/>
</dbReference>
<dbReference type="AlphaFoldDB" id="A0AAU9EY94"/>
<organism evidence="10 11">
    <name type="scientific">Helicovermis profundi</name>
    <dbReference type="NCBI Taxonomy" id="3065157"/>
    <lineage>
        <taxon>Bacteria</taxon>
        <taxon>Bacillati</taxon>
        <taxon>Bacillota</taxon>
        <taxon>Clostridia</taxon>
        <taxon>Helicovermis</taxon>
    </lineage>
</organism>
<dbReference type="Pfam" id="PF00664">
    <property type="entry name" value="ABC_membrane"/>
    <property type="match status" value="1"/>
</dbReference>
<dbReference type="Pfam" id="PF00005">
    <property type="entry name" value="ABC_tran"/>
    <property type="match status" value="1"/>
</dbReference>
<evidence type="ECO:0000313" key="10">
    <source>
        <dbReference type="EMBL" id="BEP30035.1"/>
    </source>
</evidence>
<evidence type="ECO:0000256" key="2">
    <source>
        <dbReference type="ARBA" id="ARBA00022692"/>
    </source>
</evidence>
<dbReference type="CDD" id="cd03228">
    <property type="entry name" value="ABCC_MRP_Like"/>
    <property type="match status" value="1"/>
</dbReference>
<dbReference type="Gene3D" id="1.20.1560.10">
    <property type="entry name" value="ABC transporter type 1, transmembrane domain"/>
    <property type="match status" value="1"/>
</dbReference>
<protein>
    <submittedName>
        <fullName evidence="10">ABC transporter ATP-binding protein</fullName>
    </submittedName>
</protein>
<gene>
    <name evidence="10" type="ORF">HLPR_23660</name>
</gene>
<evidence type="ECO:0000259" key="8">
    <source>
        <dbReference type="PROSITE" id="PS50893"/>
    </source>
</evidence>
<feature type="transmembrane region" description="Helical" evidence="7">
    <location>
        <begin position="48"/>
        <end position="68"/>
    </location>
</feature>
<evidence type="ECO:0000256" key="6">
    <source>
        <dbReference type="ARBA" id="ARBA00023136"/>
    </source>
</evidence>
<dbReference type="GO" id="GO:0005524">
    <property type="term" value="F:ATP binding"/>
    <property type="evidence" value="ECO:0007669"/>
    <property type="project" value="UniProtKB-KW"/>
</dbReference>
<dbReference type="InterPro" id="IPR011527">
    <property type="entry name" value="ABC1_TM_dom"/>
</dbReference>
<feature type="transmembrane region" description="Helical" evidence="7">
    <location>
        <begin position="152"/>
        <end position="169"/>
    </location>
</feature>
<dbReference type="KEGG" id="hprf:HLPR_23660"/>
<evidence type="ECO:0000256" key="7">
    <source>
        <dbReference type="SAM" id="Phobius"/>
    </source>
</evidence>
<sequence length="561" mass="63880">MRKIIIKYKMSFAVAILLTILDSSLQIGVAFFMKFITDATISKNMDLLFKLAILASLFFILQFIFYFISRVARAKYIQNVIGFLRENIFEQLFKLQINDFHKKNSAEYISMLSNDVKLLEESYFEKVLDLVAMSSQLIVTSLALIWIHPFVALIAILLNLLPLAIPGAFNKKMDNSKKIYSDSMMTYTEKLKDYFDGFEVIKSFNIEKELIRSHNISNKRQEKNKFSFVLIESLMNALSFSSAFFIMVIVFALAAFYSINGSVELGTMVAVIMLVNYLVVPIVEISYIIGDMNSVKSIKNKIDEFLNAKEICNENNSNATFNNSIILKDISYSFEDTKVLNKINLKLEKGKKYAIVGGSGSGKTTLAKLILGYYDDYDGLIKLDDINMNSISDFNRYNIMTMIHQNVFMFDDSIINNICLYKKYEEKYIEEAINKSGLDKVITSLLEGRNARIIDNGKNFSGGEKQRFAIARALVKKTNILIMDEATSSLDIETASDIEKSILTIDDLTAIVVTHKLNKSILKMYDEIIVLDDGKIIEAGTYDELMDKKEMFYALLKMATN</sequence>
<dbReference type="SUPFAM" id="SSF52540">
    <property type="entry name" value="P-loop containing nucleoside triphosphate hydrolases"/>
    <property type="match status" value="1"/>
</dbReference>
<dbReference type="SUPFAM" id="SSF90123">
    <property type="entry name" value="ABC transporter transmembrane region"/>
    <property type="match status" value="1"/>
</dbReference>
<dbReference type="InterPro" id="IPR003593">
    <property type="entry name" value="AAA+_ATPase"/>
</dbReference>
<name>A0AAU9EY94_9FIRM</name>
<dbReference type="PROSITE" id="PS50893">
    <property type="entry name" value="ABC_TRANSPORTER_2"/>
    <property type="match status" value="1"/>
</dbReference>
<keyword evidence="5 7" id="KW-1133">Transmembrane helix</keyword>
<evidence type="ECO:0000256" key="1">
    <source>
        <dbReference type="ARBA" id="ARBA00004651"/>
    </source>
</evidence>
<dbReference type="GO" id="GO:0005886">
    <property type="term" value="C:plasma membrane"/>
    <property type="evidence" value="ECO:0007669"/>
    <property type="project" value="UniProtKB-SubCell"/>
</dbReference>
<dbReference type="GO" id="GO:0016887">
    <property type="term" value="F:ATP hydrolysis activity"/>
    <property type="evidence" value="ECO:0007669"/>
    <property type="project" value="InterPro"/>
</dbReference>
<keyword evidence="6 7" id="KW-0472">Membrane</keyword>
<dbReference type="InterPro" id="IPR017871">
    <property type="entry name" value="ABC_transporter-like_CS"/>
</dbReference>
<dbReference type="RefSeq" id="WP_338535638.1">
    <property type="nucleotide sequence ID" value="NZ_AP028654.1"/>
</dbReference>
<keyword evidence="11" id="KW-1185">Reference proteome</keyword>
<feature type="transmembrane region" description="Helical" evidence="7">
    <location>
        <begin position="226"/>
        <end position="259"/>
    </location>
</feature>
<dbReference type="InterPro" id="IPR003439">
    <property type="entry name" value="ABC_transporter-like_ATP-bd"/>
</dbReference>
<evidence type="ECO:0000259" key="9">
    <source>
        <dbReference type="PROSITE" id="PS50929"/>
    </source>
</evidence>
<comment type="subcellular location">
    <subcellularLocation>
        <location evidence="1">Cell membrane</location>
        <topology evidence="1">Multi-pass membrane protein</topology>
    </subcellularLocation>
</comment>
<evidence type="ECO:0000256" key="4">
    <source>
        <dbReference type="ARBA" id="ARBA00022840"/>
    </source>
</evidence>
<keyword evidence="4 10" id="KW-0067">ATP-binding</keyword>
<dbReference type="PANTHER" id="PTHR43394">
    <property type="entry name" value="ATP-DEPENDENT PERMEASE MDL1, MITOCHONDRIAL"/>
    <property type="match status" value="1"/>
</dbReference>
<dbReference type="Proteomes" id="UP001321786">
    <property type="component" value="Chromosome"/>
</dbReference>
<dbReference type="EMBL" id="AP028654">
    <property type="protein sequence ID" value="BEP30035.1"/>
    <property type="molecule type" value="Genomic_DNA"/>
</dbReference>
<feature type="domain" description="ABC transporter" evidence="8">
    <location>
        <begin position="325"/>
        <end position="558"/>
    </location>
</feature>
<accession>A0AAU9EY94</accession>
<feature type="transmembrane region" description="Helical" evidence="7">
    <location>
        <begin position="265"/>
        <end position="289"/>
    </location>
</feature>
<feature type="domain" description="ABC transmembrane type-1" evidence="9">
    <location>
        <begin position="13"/>
        <end position="294"/>
    </location>
</feature>
<dbReference type="PROSITE" id="PS50929">
    <property type="entry name" value="ABC_TM1F"/>
    <property type="match status" value="1"/>
</dbReference>
<keyword evidence="2 7" id="KW-0812">Transmembrane</keyword>
<evidence type="ECO:0000313" key="11">
    <source>
        <dbReference type="Proteomes" id="UP001321786"/>
    </source>
</evidence>
<dbReference type="InterPro" id="IPR036640">
    <property type="entry name" value="ABC1_TM_sf"/>
</dbReference>
<evidence type="ECO:0000256" key="5">
    <source>
        <dbReference type="ARBA" id="ARBA00022989"/>
    </source>
</evidence>
<feature type="transmembrane region" description="Helical" evidence="7">
    <location>
        <begin position="12"/>
        <end position="36"/>
    </location>
</feature>
<keyword evidence="3" id="KW-0547">Nucleotide-binding</keyword>
<dbReference type="InterPro" id="IPR027417">
    <property type="entry name" value="P-loop_NTPase"/>
</dbReference>
<dbReference type="CDD" id="cd07346">
    <property type="entry name" value="ABC_6TM_exporters"/>
    <property type="match status" value="1"/>
</dbReference>
<dbReference type="GO" id="GO:0015421">
    <property type="term" value="F:ABC-type oligopeptide transporter activity"/>
    <property type="evidence" value="ECO:0007669"/>
    <property type="project" value="TreeGrafter"/>
</dbReference>
<dbReference type="InterPro" id="IPR039421">
    <property type="entry name" value="Type_1_exporter"/>
</dbReference>
<reference evidence="10 11" key="1">
    <citation type="submission" date="2023-08" db="EMBL/GenBank/DDBJ databases">
        <title>Helicovermis profunda gen. nov., sp. nov., a novel mesophilic, fermentative bacterium within the Bacillota from a deep-sea hydrothermal vent chimney.</title>
        <authorList>
            <person name="Miyazaki U."/>
            <person name="Mizutani D."/>
            <person name="Hashimoto Y."/>
            <person name="Tame A."/>
            <person name="Sawayama S."/>
            <person name="Miyazaki J."/>
            <person name="Takai K."/>
            <person name="Nakagawa S."/>
        </authorList>
    </citation>
    <scope>NUCLEOTIDE SEQUENCE [LARGE SCALE GENOMIC DNA]</scope>
    <source>
        <strain evidence="10 11">S502</strain>
    </source>
</reference>
<dbReference type="SMART" id="SM00382">
    <property type="entry name" value="AAA"/>
    <property type="match status" value="1"/>
</dbReference>
<evidence type="ECO:0000256" key="3">
    <source>
        <dbReference type="ARBA" id="ARBA00022741"/>
    </source>
</evidence>